<feature type="region of interest" description="Disordered" evidence="16">
    <location>
        <begin position="572"/>
        <end position="665"/>
    </location>
</feature>
<dbReference type="InterPro" id="IPR000629">
    <property type="entry name" value="RNA-helicase_DEAD-box_CS"/>
</dbReference>
<dbReference type="GO" id="GO:0003723">
    <property type="term" value="F:RNA binding"/>
    <property type="evidence" value="ECO:0007669"/>
    <property type="project" value="UniProtKB-UniRule"/>
</dbReference>
<keyword evidence="2" id="KW-0690">Ribosome biogenesis</keyword>
<organism evidence="20 21">
    <name type="scientific">Rhodotorula paludigena</name>
    <dbReference type="NCBI Taxonomy" id="86838"/>
    <lineage>
        <taxon>Eukaryota</taxon>
        <taxon>Fungi</taxon>
        <taxon>Dikarya</taxon>
        <taxon>Basidiomycota</taxon>
        <taxon>Pucciniomycotina</taxon>
        <taxon>Microbotryomycetes</taxon>
        <taxon>Sporidiobolales</taxon>
        <taxon>Sporidiobolaceae</taxon>
        <taxon>Rhodotorula</taxon>
    </lineage>
</organism>
<evidence type="ECO:0000256" key="6">
    <source>
        <dbReference type="ARBA" id="ARBA00022806"/>
    </source>
</evidence>
<comment type="domain">
    <text evidence="15">The Q motif is unique to and characteristic of the DEAD box family of RNA helicases and controls ATP binding and hydrolysis.</text>
</comment>
<dbReference type="PROSITE" id="PS00039">
    <property type="entry name" value="DEAD_ATP_HELICASE"/>
    <property type="match status" value="1"/>
</dbReference>
<dbReference type="GO" id="GO:0005524">
    <property type="term" value="F:ATP binding"/>
    <property type="evidence" value="ECO:0007669"/>
    <property type="project" value="UniProtKB-UniRule"/>
</dbReference>
<gene>
    <name evidence="20" type="ORF">Rhopal_001196-T1</name>
</gene>
<dbReference type="Pfam" id="PF13959">
    <property type="entry name" value="CTE_SPB4"/>
    <property type="match status" value="1"/>
</dbReference>
<dbReference type="PROSITE" id="PS51194">
    <property type="entry name" value="HELICASE_CTER"/>
    <property type="match status" value="1"/>
</dbReference>
<evidence type="ECO:0000256" key="1">
    <source>
        <dbReference type="ARBA" id="ARBA00004604"/>
    </source>
</evidence>
<feature type="compositionally biased region" description="Gly residues" evidence="16">
    <location>
        <begin position="656"/>
        <end position="665"/>
    </location>
</feature>
<feature type="compositionally biased region" description="Low complexity" evidence="16">
    <location>
        <begin position="1"/>
        <end position="16"/>
    </location>
</feature>
<dbReference type="FunFam" id="3.40.50.300:FF:000379">
    <property type="entry name" value="RNA helicase"/>
    <property type="match status" value="1"/>
</dbReference>
<dbReference type="Gene3D" id="3.40.50.300">
    <property type="entry name" value="P-loop containing nucleotide triphosphate hydrolases"/>
    <property type="match status" value="2"/>
</dbReference>
<evidence type="ECO:0000256" key="5">
    <source>
        <dbReference type="ARBA" id="ARBA00022801"/>
    </source>
</evidence>
<keyword evidence="21" id="KW-1185">Reference proteome</keyword>
<feature type="short sequence motif" description="Q motif" evidence="13">
    <location>
        <begin position="130"/>
        <end position="158"/>
    </location>
</feature>
<dbReference type="GO" id="GO:0016787">
    <property type="term" value="F:hydrolase activity"/>
    <property type="evidence" value="ECO:0007669"/>
    <property type="project" value="UniProtKB-KW"/>
</dbReference>
<keyword evidence="8 15" id="KW-0694">RNA-binding</keyword>
<dbReference type="EC" id="3.6.4.13" evidence="15"/>
<dbReference type="InterPro" id="IPR014014">
    <property type="entry name" value="RNA_helicase_DEAD_Q_motif"/>
</dbReference>
<keyword evidence="4 14" id="KW-0547">Nucleotide-binding</keyword>
<feature type="domain" description="Helicase C-terminal" evidence="18">
    <location>
        <begin position="351"/>
        <end position="520"/>
    </location>
</feature>
<dbReference type="SMART" id="SM00490">
    <property type="entry name" value="HELICc"/>
    <property type="match status" value="1"/>
</dbReference>
<feature type="compositionally biased region" description="Acidic residues" evidence="16">
    <location>
        <begin position="50"/>
        <end position="64"/>
    </location>
</feature>
<evidence type="ECO:0000256" key="16">
    <source>
        <dbReference type="SAM" id="MobiDB-lite"/>
    </source>
</evidence>
<evidence type="ECO:0000256" key="14">
    <source>
        <dbReference type="RuleBase" id="RU000492"/>
    </source>
</evidence>
<evidence type="ECO:0000256" key="9">
    <source>
        <dbReference type="ARBA" id="ARBA00023242"/>
    </source>
</evidence>
<evidence type="ECO:0000256" key="7">
    <source>
        <dbReference type="ARBA" id="ARBA00022840"/>
    </source>
</evidence>
<comment type="caution">
    <text evidence="20">The sequence shown here is derived from an EMBL/GenBank/DDBJ whole genome shotgun (WGS) entry which is preliminary data.</text>
</comment>
<dbReference type="AlphaFoldDB" id="A0AAV5G6P9"/>
<dbReference type="GO" id="GO:0006364">
    <property type="term" value="P:rRNA processing"/>
    <property type="evidence" value="ECO:0007669"/>
    <property type="project" value="UniProtKB-KW"/>
</dbReference>
<evidence type="ECO:0000256" key="11">
    <source>
        <dbReference type="ARBA" id="ARBA00024357"/>
    </source>
</evidence>
<dbReference type="InterPro" id="IPR011545">
    <property type="entry name" value="DEAD/DEAH_box_helicase_dom"/>
</dbReference>
<dbReference type="FunFam" id="3.40.50.300:FF:000460">
    <property type="entry name" value="RNA helicase"/>
    <property type="match status" value="1"/>
</dbReference>
<evidence type="ECO:0000256" key="2">
    <source>
        <dbReference type="ARBA" id="ARBA00022517"/>
    </source>
</evidence>
<dbReference type="SUPFAM" id="SSF52540">
    <property type="entry name" value="P-loop containing nucleoside triphosphate hydrolases"/>
    <property type="match status" value="2"/>
</dbReference>
<reference evidence="20 21" key="1">
    <citation type="submission" date="2021-12" db="EMBL/GenBank/DDBJ databases">
        <title>High titer production of polyol ester of fatty acids by Rhodotorula paludigena BS15 towards product separation-free biomass refinery.</title>
        <authorList>
            <person name="Mano J."/>
            <person name="Ono H."/>
            <person name="Tanaka T."/>
            <person name="Naito K."/>
            <person name="Sushida H."/>
            <person name="Ike M."/>
            <person name="Tokuyasu K."/>
            <person name="Kitaoka M."/>
        </authorList>
    </citation>
    <scope>NUCLEOTIDE SEQUENCE [LARGE SCALE GENOMIC DNA]</scope>
    <source>
        <strain evidence="20 21">BS15</strain>
    </source>
</reference>
<keyword evidence="6 14" id="KW-0347">Helicase</keyword>
<dbReference type="SMART" id="SM01178">
    <property type="entry name" value="DUF4217"/>
    <property type="match status" value="1"/>
</dbReference>
<sequence length="665" mass="72817">MSTAEAPVASTSAAAIEAKKRKRKRTHKKGAASSDAPDAATSAAAAPQPADDDVEPLIDPEYEPAPEHMDQPDKKQKKKRASQGGGDAGPPAGFAVEEEQPRASTSSGDAAADALALMTGAQPAPEPKSTAFSSLDLSEGTRKALEGMGFSNMTEVQARTIPPLLAGKDVLGAAKTGSGKTLAFLIPAIEMLNKLKFKPRNGTGAIVVSPTRELALQIFGVAKELCEHHNQTFAIVMGGANRKAEAEKLAKGVNLLIATPGRLLDHLQNTKGFVFNNLRALIIDEADRILEIGFEDEMRQIVNLLPKDNRQSMLFSATQTTKVTDLARMSLRPGPLYINVDTKSDTSTANNLEQGYVVCESDKRFLLLFTFLRKNLKKKVIVFFSSCKSVQYHGELLNYIDVPVLDLHGKQKQQKRTNTFFEFCNAPTGILLCTDVAARGLDIPKVDWIIQFDPPDDPRDYIHRVGRTARAGKQGKSLLFLLPSELGFLRFLKAAKVPLNEYSFPNDKIANVQGQLEKLISKNYYLHQSARDGFRAYIQAYASYSLKTIFDVTQLDLAKVARAFGFSTPPSVNINVGRSAKGGKKRKDHAGRGSDDEDDGSDDESEDEEETERQRRAKMARRGGQGYQNKRREVEGGKRQGKDFYRADGGREKLKQGGGGTQWSR</sequence>
<dbReference type="InterPro" id="IPR027417">
    <property type="entry name" value="P-loop_NTPase"/>
</dbReference>
<keyword evidence="9" id="KW-0539">Nucleus</keyword>
<evidence type="ECO:0000256" key="3">
    <source>
        <dbReference type="ARBA" id="ARBA00022552"/>
    </source>
</evidence>
<evidence type="ECO:0000259" key="19">
    <source>
        <dbReference type="PROSITE" id="PS51195"/>
    </source>
</evidence>
<keyword evidence="5 14" id="KW-0378">Hydrolase</keyword>
<feature type="domain" description="Helicase ATP-binding" evidence="17">
    <location>
        <begin position="161"/>
        <end position="337"/>
    </location>
</feature>
<dbReference type="Pfam" id="PF00271">
    <property type="entry name" value="Helicase_C"/>
    <property type="match status" value="1"/>
</dbReference>
<evidence type="ECO:0000256" key="8">
    <source>
        <dbReference type="ARBA" id="ARBA00022884"/>
    </source>
</evidence>
<evidence type="ECO:0000256" key="13">
    <source>
        <dbReference type="PROSITE-ProRule" id="PRU00552"/>
    </source>
</evidence>
<keyword evidence="3" id="KW-0698">rRNA processing</keyword>
<proteinExistence type="inferred from homology"/>
<dbReference type="PROSITE" id="PS51195">
    <property type="entry name" value="Q_MOTIF"/>
    <property type="match status" value="1"/>
</dbReference>
<evidence type="ECO:0000259" key="18">
    <source>
        <dbReference type="PROSITE" id="PS51194"/>
    </source>
</evidence>
<dbReference type="InterPro" id="IPR025313">
    <property type="entry name" value="SPB4-like_CTE"/>
</dbReference>
<comment type="similarity">
    <text evidence="11">Belongs to the DEAD box helicase family. DDX18/HAS1 subfamily.</text>
</comment>
<comment type="catalytic activity">
    <reaction evidence="12 15">
        <text>ATP + H2O = ADP + phosphate + H(+)</text>
        <dbReference type="Rhea" id="RHEA:13065"/>
        <dbReference type="ChEBI" id="CHEBI:15377"/>
        <dbReference type="ChEBI" id="CHEBI:15378"/>
        <dbReference type="ChEBI" id="CHEBI:30616"/>
        <dbReference type="ChEBI" id="CHEBI:43474"/>
        <dbReference type="ChEBI" id="CHEBI:456216"/>
        <dbReference type="EC" id="3.6.4.13"/>
    </reaction>
</comment>
<dbReference type="CDD" id="cd17942">
    <property type="entry name" value="DEADc_DDX18"/>
    <property type="match status" value="1"/>
</dbReference>
<comment type="subcellular location">
    <subcellularLocation>
        <location evidence="1">Nucleus</location>
        <location evidence="1">Nucleolus</location>
    </subcellularLocation>
</comment>
<dbReference type="Pfam" id="PF00270">
    <property type="entry name" value="DEAD"/>
    <property type="match status" value="1"/>
</dbReference>
<dbReference type="InterPro" id="IPR014001">
    <property type="entry name" value="Helicase_ATP-bd"/>
</dbReference>
<evidence type="ECO:0000256" key="15">
    <source>
        <dbReference type="RuleBase" id="RU365068"/>
    </source>
</evidence>
<dbReference type="Proteomes" id="UP001342314">
    <property type="component" value="Unassembled WGS sequence"/>
</dbReference>
<keyword evidence="7 14" id="KW-0067">ATP-binding</keyword>
<dbReference type="InterPro" id="IPR001650">
    <property type="entry name" value="Helicase_C-like"/>
</dbReference>
<accession>A0AAV5G6P9</accession>
<comment type="function">
    <text evidence="10">ATP-dependent RNA helicase involved in 40S ribosomal subunit biogenesis. Required for the processing and cleavage of 35S pre-rRNA at sites A0, A1, and A2, leading to mature 18S rRNA.</text>
</comment>
<feature type="compositionally biased region" description="Acidic residues" evidence="16">
    <location>
        <begin position="595"/>
        <end position="611"/>
    </location>
</feature>
<evidence type="ECO:0000259" key="17">
    <source>
        <dbReference type="PROSITE" id="PS51192"/>
    </source>
</evidence>
<dbReference type="GO" id="GO:0003724">
    <property type="term" value="F:RNA helicase activity"/>
    <property type="evidence" value="ECO:0007669"/>
    <property type="project" value="UniProtKB-EC"/>
</dbReference>
<evidence type="ECO:0000256" key="10">
    <source>
        <dbReference type="ARBA" id="ARBA00024310"/>
    </source>
</evidence>
<comment type="function">
    <text evidence="15">RNA helicase.</text>
</comment>
<dbReference type="SMART" id="SM00487">
    <property type="entry name" value="DEXDc"/>
    <property type="match status" value="1"/>
</dbReference>
<dbReference type="InterPro" id="IPR044773">
    <property type="entry name" value="DDX18/Has1_DEADc"/>
</dbReference>
<dbReference type="PANTHER" id="PTHR24031">
    <property type="entry name" value="RNA HELICASE"/>
    <property type="match status" value="1"/>
</dbReference>
<feature type="region of interest" description="Disordered" evidence="16">
    <location>
        <begin position="1"/>
        <end position="110"/>
    </location>
</feature>
<dbReference type="CDD" id="cd18787">
    <property type="entry name" value="SF2_C_DEAD"/>
    <property type="match status" value="1"/>
</dbReference>
<dbReference type="PROSITE" id="PS51192">
    <property type="entry name" value="HELICASE_ATP_BIND_1"/>
    <property type="match status" value="1"/>
</dbReference>
<evidence type="ECO:0000313" key="20">
    <source>
        <dbReference type="EMBL" id="GJN88231.1"/>
    </source>
</evidence>
<evidence type="ECO:0000256" key="4">
    <source>
        <dbReference type="ARBA" id="ARBA00022741"/>
    </source>
</evidence>
<protein>
    <recommendedName>
        <fullName evidence="15">ATP-dependent RNA helicase</fullName>
        <ecNumber evidence="15">3.6.4.13</ecNumber>
    </recommendedName>
</protein>
<evidence type="ECO:0000313" key="21">
    <source>
        <dbReference type="Proteomes" id="UP001342314"/>
    </source>
</evidence>
<feature type="compositionally biased region" description="Basic and acidic residues" evidence="16">
    <location>
        <begin position="65"/>
        <end position="74"/>
    </location>
</feature>
<dbReference type="EMBL" id="BQKY01000002">
    <property type="protein sequence ID" value="GJN88231.1"/>
    <property type="molecule type" value="Genomic_DNA"/>
</dbReference>
<feature type="compositionally biased region" description="Basic residues" evidence="16">
    <location>
        <begin position="19"/>
        <end position="30"/>
    </location>
</feature>
<name>A0AAV5G6P9_9BASI</name>
<dbReference type="GO" id="GO:0005730">
    <property type="term" value="C:nucleolus"/>
    <property type="evidence" value="ECO:0007669"/>
    <property type="project" value="UniProtKB-SubCell"/>
</dbReference>
<feature type="compositionally biased region" description="Low complexity" evidence="16">
    <location>
        <begin position="31"/>
        <end position="49"/>
    </location>
</feature>
<evidence type="ECO:0000256" key="12">
    <source>
        <dbReference type="ARBA" id="ARBA00047984"/>
    </source>
</evidence>
<feature type="compositionally biased region" description="Basic and acidic residues" evidence="16">
    <location>
        <begin position="630"/>
        <end position="655"/>
    </location>
</feature>
<feature type="domain" description="DEAD-box RNA helicase Q" evidence="19">
    <location>
        <begin position="130"/>
        <end position="158"/>
    </location>
</feature>